<gene>
    <name evidence="1" type="ORF">MAIT1_02013</name>
</gene>
<keyword evidence="2" id="KW-1185">Reference proteome</keyword>
<accession>A0A1Y2K1R3</accession>
<proteinExistence type="predicted"/>
<reference evidence="1 2" key="1">
    <citation type="journal article" date="2016" name="BMC Genomics">
        <title>Combined genomic and structural analyses of a cultured magnetotactic bacterium reveals its niche adaptation to a dynamic environment.</title>
        <authorList>
            <person name="Araujo A.C."/>
            <person name="Morillo V."/>
            <person name="Cypriano J."/>
            <person name="Teixeira L.C."/>
            <person name="Leao P."/>
            <person name="Lyra S."/>
            <person name="Almeida L.G."/>
            <person name="Bazylinski D.A."/>
            <person name="Vasconcellos A.T."/>
            <person name="Abreu F."/>
            <person name="Lins U."/>
        </authorList>
    </citation>
    <scope>NUCLEOTIDE SEQUENCE [LARGE SCALE GENOMIC DNA]</scope>
    <source>
        <strain evidence="1 2">IT-1</strain>
    </source>
</reference>
<sequence>MVEHLDHDVEIARRTAAGARAAFARKTNARAGVHPRRNLHRQGLLFLLFARAVTGPARRAHHGAFAATGGAGARHCKEALLGAHLAGTATSGAGLRRGAWFGAATVAGVAGDFGGDANGLLGAAHHLFQGDRHVVAVVVALTHAAAPAAPARTSAAEDIAEELLEDVAEARRTRSAGVSAARALIQSGVAILIIDRALFAILEDFISGVDLFELRLGLFVIRVAVRVQLHRQLAIGAFDLRVAGVARNTQNFIQILHARTLQSRCAVKRSLKPGKGDAPFERRLPCAGAGRPYDA</sequence>
<dbReference type="EMBL" id="LVJN01000020">
    <property type="protein sequence ID" value="OSM01948.1"/>
    <property type="molecule type" value="Genomic_DNA"/>
</dbReference>
<protein>
    <submittedName>
        <fullName evidence="1">Putative glutamate dehydrogenase</fullName>
    </submittedName>
</protein>
<organism evidence="1 2">
    <name type="scientific">Magnetofaba australis IT-1</name>
    <dbReference type="NCBI Taxonomy" id="1434232"/>
    <lineage>
        <taxon>Bacteria</taxon>
        <taxon>Pseudomonadati</taxon>
        <taxon>Pseudomonadota</taxon>
        <taxon>Magnetococcia</taxon>
        <taxon>Magnetococcales</taxon>
        <taxon>Magnetococcaceae</taxon>
        <taxon>Magnetofaba</taxon>
    </lineage>
</organism>
<dbReference type="Proteomes" id="UP000194003">
    <property type="component" value="Unassembled WGS sequence"/>
</dbReference>
<comment type="caution">
    <text evidence="1">The sequence shown here is derived from an EMBL/GenBank/DDBJ whole genome shotgun (WGS) entry which is preliminary data.</text>
</comment>
<evidence type="ECO:0000313" key="2">
    <source>
        <dbReference type="Proteomes" id="UP000194003"/>
    </source>
</evidence>
<name>A0A1Y2K1R3_9PROT</name>
<dbReference type="AlphaFoldDB" id="A0A1Y2K1R3"/>
<evidence type="ECO:0000313" key="1">
    <source>
        <dbReference type="EMBL" id="OSM01948.1"/>
    </source>
</evidence>